<accession>A0A143PK54</accession>
<dbReference type="GO" id="GO:0015979">
    <property type="term" value="P:photosynthesis"/>
    <property type="evidence" value="ECO:0007669"/>
    <property type="project" value="UniProtKB-KW"/>
</dbReference>
<dbReference type="EMBL" id="CP015136">
    <property type="protein sequence ID" value="AMY08149.1"/>
    <property type="molecule type" value="Genomic_DNA"/>
</dbReference>
<dbReference type="Pfam" id="PF13460">
    <property type="entry name" value="NAD_binding_10"/>
    <property type="match status" value="1"/>
</dbReference>
<dbReference type="KEGG" id="abac:LuPra_01337"/>
<reference evidence="4 5" key="1">
    <citation type="journal article" date="2016" name="Genome Announc.">
        <title>First Complete Genome Sequence of a Subdivision 6 Acidobacterium Strain.</title>
        <authorList>
            <person name="Huang S."/>
            <person name="Vieira S."/>
            <person name="Bunk B."/>
            <person name="Riedel T."/>
            <person name="Sproer C."/>
            <person name="Overmann J."/>
        </authorList>
    </citation>
    <scope>NUCLEOTIDE SEQUENCE [LARGE SCALE GENOMIC DNA]</scope>
    <source>
        <strain evidence="5">DSM 100886 HEG_-6_39</strain>
    </source>
</reference>
<dbReference type="GO" id="GO:0016491">
    <property type="term" value="F:oxidoreductase activity"/>
    <property type="evidence" value="ECO:0007669"/>
    <property type="project" value="UniProtKB-KW"/>
</dbReference>
<dbReference type="SUPFAM" id="SSF51735">
    <property type="entry name" value="NAD(P)-binding Rossmann-fold domains"/>
    <property type="match status" value="1"/>
</dbReference>
<reference evidence="5" key="2">
    <citation type="submission" date="2016-04" db="EMBL/GenBank/DDBJ databases">
        <title>First Complete Genome Sequence of a Subdivision 6 Acidobacterium.</title>
        <authorList>
            <person name="Huang S."/>
            <person name="Vieira S."/>
            <person name="Bunk B."/>
            <person name="Riedel T."/>
            <person name="Sproeer C."/>
            <person name="Overmann J."/>
        </authorList>
    </citation>
    <scope>NUCLEOTIDE SEQUENCE [LARGE SCALE GENOMIC DNA]</scope>
    <source>
        <strain evidence="5">DSM 100886 HEG_-6_39</strain>
    </source>
</reference>
<organism evidence="4 5">
    <name type="scientific">Luteitalea pratensis</name>
    <dbReference type="NCBI Taxonomy" id="1855912"/>
    <lineage>
        <taxon>Bacteria</taxon>
        <taxon>Pseudomonadati</taxon>
        <taxon>Acidobacteriota</taxon>
        <taxon>Vicinamibacteria</taxon>
        <taxon>Vicinamibacterales</taxon>
        <taxon>Vicinamibacteraceae</taxon>
        <taxon>Luteitalea</taxon>
    </lineage>
</organism>
<dbReference type="AlphaFoldDB" id="A0A143PK54"/>
<proteinExistence type="predicted"/>
<dbReference type="RefSeq" id="WP_110170013.1">
    <property type="nucleotide sequence ID" value="NZ_CP015136.1"/>
</dbReference>
<evidence type="ECO:0000256" key="1">
    <source>
        <dbReference type="ARBA" id="ARBA00022531"/>
    </source>
</evidence>
<evidence type="ECO:0000313" key="5">
    <source>
        <dbReference type="Proteomes" id="UP000076079"/>
    </source>
</evidence>
<dbReference type="InterPro" id="IPR044256">
    <property type="entry name" value="HCF244-like"/>
</dbReference>
<gene>
    <name evidence="4" type="primary">azoB_1</name>
    <name evidence="4" type="ORF">LuPra_01337</name>
</gene>
<evidence type="ECO:0000259" key="3">
    <source>
        <dbReference type="Pfam" id="PF13460"/>
    </source>
</evidence>
<dbReference type="OrthoDB" id="9809586at2"/>
<protein>
    <submittedName>
        <fullName evidence="4">NAD(P)H azoreductase</fullName>
        <ecNumber evidence="4">1.7.-.-</ecNumber>
    </submittedName>
</protein>
<dbReference type="EC" id="1.7.-.-" evidence="4"/>
<dbReference type="STRING" id="1855912.LuPra_01337"/>
<name>A0A143PK54_LUTPR</name>
<keyword evidence="5" id="KW-1185">Reference proteome</keyword>
<dbReference type="InterPro" id="IPR036291">
    <property type="entry name" value="NAD(P)-bd_dom_sf"/>
</dbReference>
<evidence type="ECO:0000256" key="2">
    <source>
        <dbReference type="ARBA" id="ARBA00023276"/>
    </source>
</evidence>
<sequence>MNLVVGSSGMLGGMIARKQLARGEPVRVLVRQPTTLEGAESVVGDLKDPASLAAACRGVTTVITTANSAQRGGADNVDSVDLDGNRALIDVASRAGVRQFVFVSVAFVDVGSPVPLFAAKARTEHHLRESGLAWTIIAPHIFLDVWFGLLVGSALAAGMPVSLVRGGRARHSFIAVDDVAEFAVRAVNHGAAMNRRLLLGGPDAISWSDIVEKTATILGRPVPVRSIEPGQPVPSLPPPHDAAIGGLAASLEQQDVIIDASEDARTFGVTLTPADTVLRRLLAS</sequence>
<dbReference type="InterPro" id="IPR016040">
    <property type="entry name" value="NAD(P)-bd_dom"/>
</dbReference>
<keyword evidence="4" id="KW-0560">Oxidoreductase</keyword>
<dbReference type="Proteomes" id="UP000076079">
    <property type="component" value="Chromosome"/>
</dbReference>
<dbReference type="PANTHER" id="PTHR47128">
    <property type="match status" value="1"/>
</dbReference>
<dbReference type="GO" id="GO:0009523">
    <property type="term" value="C:photosystem II"/>
    <property type="evidence" value="ECO:0007669"/>
    <property type="project" value="UniProtKB-KW"/>
</dbReference>
<dbReference type="PANTHER" id="PTHR47128:SF2">
    <property type="entry name" value="PROTEIN HIGH CHLOROPHYLL FLUORESCENCE PHENOTYPE 244, CHLOROPLASTIC"/>
    <property type="match status" value="1"/>
</dbReference>
<feature type="domain" description="NAD(P)-binding" evidence="3">
    <location>
        <begin position="6"/>
        <end position="189"/>
    </location>
</feature>
<keyword evidence="1" id="KW-0602">Photosynthesis</keyword>
<evidence type="ECO:0000313" key="4">
    <source>
        <dbReference type="EMBL" id="AMY08149.1"/>
    </source>
</evidence>
<dbReference type="Gene3D" id="3.40.50.720">
    <property type="entry name" value="NAD(P)-binding Rossmann-like Domain"/>
    <property type="match status" value="1"/>
</dbReference>
<keyword evidence="2" id="KW-0604">Photosystem II</keyword>
<dbReference type="CDD" id="cd05243">
    <property type="entry name" value="SDR_a5"/>
    <property type="match status" value="1"/>
</dbReference>